<protein>
    <submittedName>
        <fullName evidence="2">Succinate dehydrogenase [ubiquinone] iron-sulfur subunit 1, mitochondrial</fullName>
    </submittedName>
</protein>
<dbReference type="OrthoDB" id="1606073at2759"/>
<dbReference type="GO" id="GO:0009055">
    <property type="term" value="F:electron transfer activity"/>
    <property type="evidence" value="ECO:0007669"/>
    <property type="project" value="InterPro"/>
</dbReference>
<dbReference type="InterPro" id="IPR025192">
    <property type="entry name" value="Succ_DH/fum_Rdtase_N"/>
</dbReference>
<evidence type="ECO:0000313" key="3">
    <source>
        <dbReference type="Proteomes" id="UP000224567"/>
    </source>
</evidence>
<evidence type="ECO:0000313" key="2">
    <source>
        <dbReference type="EMBL" id="PHT48410.1"/>
    </source>
</evidence>
<comment type="caution">
    <text evidence="2">The sequence shown here is derived from an EMBL/GenBank/DDBJ whole genome shotgun (WGS) entry which is preliminary data.</text>
</comment>
<organism evidence="2 3">
    <name type="scientific">Capsicum baccatum</name>
    <name type="common">Peruvian pepper</name>
    <dbReference type="NCBI Taxonomy" id="33114"/>
    <lineage>
        <taxon>Eukaryota</taxon>
        <taxon>Viridiplantae</taxon>
        <taxon>Streptophyta</taxon>
        <taxon>Embryophyta</taxon>
        <taxon>Tracheophyta</taxon>
        <taxon>Spermatophyta</taxon>
        <taxon>Magnoliopsida</taxon>
        <taxon>eudicotyledons</taxon>
        <taxon>Gunneridae</taxon>
        <taxon>Pentapetalae</taxon>
        <taxon>asterids</taxon>
        <taxon>lamiids</taxon>
        <taxon>Solanales</taxon>
        <taxon>Solanaceae</taxon>
        <taxon>Solanoideae</taxon>
        <taxon>Capsiceae</taxon>
        <taxon>Capsicum</taxon>
    </lineage>
</organism>
<dbReference type="GO" id="GO:0005739">
    <property type="term" value="C:mitochondrion"/>
    <property type="evidence" value="ECO:0007669"/>
    <property type="project" value="TreeGrafter"/>
</dbReference>
<sequence>MNIDGCNRFACLMKISSDSASTITPLPHMFMIKDMVVDMTNFYNQYKSIEPWLKRKTPGPTPGKEIS</sequence>
<dbReference type="InterPro" id="IPR012675">
    <property type="entry name" value="Beta-grasp_dom_sf"/>
</dbReference>
<dbReference type="EMBL" id="MLFT02000005">
    <property type="protein sequence ID" value="PHT48410.1"/>
    <property type="molecule type" value="Genomic_DNA"/>
</dbReference>
<proteinExistence type="predicted"/>
<dbReference type="GO" id="GO:0051536">
    <property type="term" value="F:iron-sulfur cluster binding"/>
    <property type="evidence" value="ECO:0007669"/>
    <property type="project" value="InterPro"/>
</dbReference>
<reference evidence="2 3" key="1">
    <citation type="journal article" date="2017" name="Genome Biol.">
        <title>New reference genome sequences of hot pepper reveal the massive evolution of plant disease-resistance genes by retroduplication.</title>
        <authorList>
            <person name="Kim S."/>
            <person name="Park J."/>
            <person name="Yeom S.I."/>
            <person name="Kim Y.M."/>
            <person name="Seo E."/>
            <person name="Kim K.T."/>
            <person name="Kim M.S."/>
            <person name="Lee J.M."/>
            <person name="Cheong K."/>
            <person name="Shin H.S."/>
            <person name="Kim S.B."/>
            <person name="Han K."/>
            <person name="Lee J."/>
            <person name="Park M."/>
            <person name="Lee H.A."/>
            <person name="Lee H.Y."/>
            <person name="Lee Y."/>
            <person name="Oh S."/>
            <person name="Lee J.H."/>
            <person name="Choi E."/>
            <person name="Choi E."/>
            <person name="Lee S.E."/>
            <person name="Jeon J."/>
            <person name="Kim H."/>
            <person name="Choi G."/>
            <person name="Song H."/>
            <person name="Lee J."/>
            <person name="Lee S.C."/>
            <person name="Kwon J.K."/>
            <person name="Lee H.Y."/>
            <person name="Koo N."/>
            <person name="Hong Y."/>
            <person name="Kim R.W."/>
            <person name="Kang W.H."/>
            <person name="Huh J.H."/>
            <person name="Kang B.C."/>
            <person name="Yang T.J."/>
            <person name="Lee Y.H."/>
            <person name="Bennetzen J.L."/>
            <person name="Choi D."/>
        </authorList>
    </citation>
    <scope>NUCLEOTIDE SEQUENCE [LARGE SCALE GENOMIC DNA]</scope>
    <source>
        <strain evidence="3">cv. PBC81</strain>
    </source>
</reference>
<dbReference type="PANTHER" id="PTHR11921">
    <property type="entry name" value="SUCCINATE DEHYDROGENASE IRON-SULFUR PROTEIN"/>
    <property type="match status" value="1"/>
</dbReference>
<dbReference type="Gene3D" id="3.10.20.30">
    <property type="match status" value="1"/>
</dbReference>
<dbReference type="STRING" id="33114.A0A2G2WTB1"/>
<dbReference type="Pfam" id="PF13085">
    <property type="entry name" value="Fer2_3"/>
    <property type="match status" value="1"/>
</dbReference>
<accession>A0A2G2WTB1</accession>
<dbReference type="GO" id="GO:0022904">
    <property type="term" value="P:respiratory electron transport chain"/>
    <property type="evidence" value="ECO:0007669"/>
    <property type="project" value="TreeGrafter"/>
</dbReference>
<gene>
    <name evidence="2" type="ORF">CQW23_12618</name>
</gene>
<evidence type="ECO:0000259" key="1">
    <source>
        <dbReference type="Pfam" id="PF13085"/>
    </source>
</evidence>
<feature type="domain" description="Succinate dehydogenase/fumarate reductase N-terminal" evidence="1">
    <location>
        <begin position="1"/>
        <end position="43"/>
    </location>
</feature>
<name>A0A2G2WTB1_CAPBA</name>
<dbReference type="AlphaFoldDB" id="A0A2G2WTB1"/>
<dbReference type="PANTHER" id="PTHR11921:SF29">
    <property type="entry name" value="SUCCINATE DEHYDROGENASE [UBIQUINONE] IRON-SULFUR SUBUNIT, MITOCHONDRIAL"/>
    <property type="match status" value="1"/>
</dbReference>
<dbReference type="GO" id="GO:0009060">
    <property type="term" value="P:aerobic respiration"/>
    <property type="evidence" value="ECO:0007669"/>
    <property type="project" value="TreeGrafter"/>
</dbReference>
<dbReference type="Proteomes" id="UP000224567">
    <property type="component" value="Unassembled WGS sequence"/>
</dbReference>
<reference evidence="3" key="2">
    <citation type="journal article" date="2017" name="J. Anim. Genet.">
        <title>Multiple reference genome sequences of hot pepper reveal the massive evolution of plant disease resistance genes by retroduplication.</title>
        <authorList>
            <person name="Kim S."/>
            <person name="Park J."/>
            <person name="Yeom S.-I."/>
            <person name="Kim Y.-M."/>
            <person name="Seo E."/>
            <person name="Kim K.-T."/>
            <person name="Kim M.-S."/>
            <person name="Lee J.M."/>
            <person name="Cheong K."/>
            <person name="Shin H.-S."/>
            <person name="Kim S.-B."/>
            <person name="Han K."/>
            <person name="Lee J."/>
            <person name="Park M."/>
            <person name="Lee H.-A."/>
            <person name="Lee H.-Y."/>
            <person name="Lee Y."/>
            <person name="Oh S."/>
            <person name="Lee J.H."/>
            <person name="Choi E."/>
            <person name="Choi E."/>
            <person name="Lee S.E."/>
            <person name="Jeon J."/>
            <person name="Kim H."/>
            <person name="Choi G."/>
            <person name="Song H."/>
            <person name="Lee J."/>
            <person name="Lee S.-C."/>
            <person name="Kwon J.-K."/>
            <person name="Lee H.-Y."/>
            <person name="Koo N."/>
            <person name="Hong Y."/>
            <person name="Kim R.W."/>
            <person name="Kang W.-H."/>
            <person name="Huh J.H."/>
            <person name="Kang B.-C."/>
            <person name="Yang T.-J."/>
            <person name="Lee Y.-H."/>
            <person name="Bennetzen J.L."/>
            <person name="Choi D."/>
        </authorList>
    </citation>
    <scope>NUCLEOTIDE SEQUENCE [LARGE SCALE GENOMIC DNA]</scope>
    <source>
        <strain evidence="3">cv. PBC81</strain>
    </source>
</reference>
<dbReference type="InterPro" id="IPR050573">
    <property type="entry name" value="SDH/FRD_Iron-Sulfur"/>
</dbReference>
<keyword evidence="3" id="KW-1185">Reference proteome</keyword>